<evidence type="ECO:0000313" key="10">
    <source>
        <dbReference type="EMBL" id="BAL21697.1"/>
    </source>
</evidence>
<sequence>MIIVNNTLAFKLKNAPHKPGCYLWKDDAGQVLYVGKAKDIFKRVHHYFNPNRSFKTRALVERIADVEYVILKNENDALNLEAKLIKQYKPRFNLVLKENNGYLYFFITASVKPTLELGRRYEFSKNKYFGPFASSKFRLRDIYDLLLKLFPLRKCAPHERGHPCFYYQLKMCMGQCMGEDTPERYQTTVKGIEQFFNHGPEQVLNHLQQQEIKASEQQNFEAARHFLDLQKAVLELVNMQQTAFIKAKQSHDFIGYVFEKNVLAITVFAYVDNQLIGKNQQVFELPQDDEKEVESALVTFIYHYYSTNKIPKTLTVSLSEENLSLLANSLKINVTQPKNGEQKSILQTVIDNARYALNTKWTGFINNLNRAEVHQQLAQLLQVPSIQSLEIIDISFYDKDHVVGAMLRYENGKRMKALSRRYNINIDHKGDTNYMADVVYRRIISSIQTHKQLPLSDLLIVDGGIAQINTVTKVFASFPNVTQPIIIGLAKNTRHQTDHIVLTDNTTINIDKNTPLFAYLTTIQEEVDSFAKHNAFKRVSRARFQNPLLQIEGVGRKTVQILLDNFQTMQNIEAASLSELSQFIPANLAQKIKTFLKEND</sequence>
<dbReference type="Pfam" id="PF14520">
    <property type="entry name" value="HHH_5"/>
    <property type="match status" value="1"/>
</dbReference>
<dbReference type="InterPro" id="IPR001162">
    <property type="entry name" value="UvrC_RNase_H_dom"/>
</dbReference>
<evidence type="ECO:0000256" key="1">
    <source>
        <dbReference type="ARBA" id="ARBA00022490"/>
    </source>
</evidence>
<feature type="domain" description="UvrC family homology region profile" evidence="9">
    <location>
        <begin position="253"/>
        <end position="475"/>
    </location>
</feature>
<evidence type="ECO:0000259" key="8">
    <source>
        <dbReference type="PROSITE" id="PS50164"/>
    </source>
</evidence>
<organism evidence="10 11">
    <name type="scientific">Mycoplasmoides pneumoniae 309</name>
    <dbReference type="NCBI Taxonomy" id="1112856"/>
    <lineage>
        <taxon>Bacteria</taxon>
        <taxon>Bacillati</taxon>
        <taxon>Mycoplasmatota</taxon>
        <taxon>Mycoplasmoidales</taxon>
        <taxon>Mycoplasmoidaceae</taxon>
        <taxon>Mycoplasmoides</taxon>
    </lineage>
</organism>
<dbReference type="PROSITE" id="PS50151">
    <property type="entry name" value="UVR"/>
    <property type="match status" value="1"/>
</dbReference>
<dbReference type="SMART" id="SM00465">
    <property type="entry name" value="GIYc"/>
    <property type="match status" value="1"/>
</dbReference>
<dbReference type="Gene3D" id="3.30.420.340">
    <property type="entry name" value="UvrC, RNAse H endonuclease domain"/>
    <property type="match status" value="1"/>
</dbReference>
<dbReference type="HAMAP" id="MF_00203">
    <property type="entry name" value="UvrC"/>
    <property type="match status" value="1"/>
</dbReference>
<dbReference type="SUPFAM" id="SSF82771">
    <property type="entry name" value="GIY-YIG endonuclease"/>
    <property type="match status" value="1"/>
</dbReference>
<name>A0AB33HU45_MYCPM</name>
<dbReference type="GO" id="GO:0009381">
    <property type="term" value="F:excinuclease ABC activity"/>
    <property type="evidence" value="ECO:0007669"/>
    <property type="project" value="UniProtKB-UniRule"/>
</dbReference>
<dbReference type="PANTHER" id="PTHR30562">
    <property type="entry name" value="UVRC/OXIDOREDUCTASE"/>
    <property type="match status" value="1"/>
</dbReference>
<dbReference type="InterPro" id="IPR038476">
    <property type="entry name" value="UvrC_RNase_H_dom_sf"/>
</dbReference>
<evidence type="ECO:0000256" key="3">
    <source>
        <dbReference type="ARBA" id="ARBA00022769"/>
    </source>
</evidence>
<comment type="subunit">
    <text evidence="6">Interacts with UvrB in an incision complex.</text>
</comment>
<dbReference type="GO" id="GO:0006289">
    <property type="term" value="P:nucleotide-excision repair"/>
    <property type="evidence" value="ECO:0007669"/>
    <property type="project" value="UniProtKB-UniRule"/>
</dbReference>
<keyword evidence="4 6" id="KW-0267">Excision nuclease</keyword>
<dbReference type="GO" id="GO:0009432">
    <property type="term" value="P:SOS response"/>
    <property type="evidence" value="ECO:0007669"/>
    <property type="project" value="UniProtKB-UniRule"/>
</dbReference>
<proteinExistence type="inferred from homology"/>
<feature type="domain" description="GIY-YIG" evidence="8">
    <location>
        <begin position="17"/>
        <end position="94"/>
    </location>
</feature>
<evidence type="ECO:0000259" key="7">
    <source>
        <dbReference type="PROSITE" id="PS50151"/>
    </source>
</evidence>
<comment type="subcellular location">
    <subcellularLocation>
        <location evidence="6">Cytoplasm</location>
    </subcellularLocation>
</comment>
<dbReference type="PROSITE" id="PS50165">
    <property type="entry name" value="UVRC"/>
    <property type="match status" value="1"/>
</dbReference>
<dbReference type="Pfam" id="PF22920">
    <property type="entry name" value="UvrC_RNaseH"/>
    <property type="match status" value="1"/>
</dbReference>
<accession>A0AB33HU45</accession>
<evidence type="ECO:0000256" key="2">
    <source>
        <dbReference type="ARBA" id="ARBA00022763"/>
    </source>
</evidence>
<dbReference type="AlphaFoldDB" id="A0AB33HU45"/>
<dbReference type="InterPro" id="IPR001943">
    <property type="entry name" value="UVR_dom"/>
</dbReference>
<evidence type="ECO:0000256" key="4">
    <source>
        <dbReference type="ARBA" id="ARBA00022881"/>
    </source>
</evidence>
<dbReference type="GO" id="GO:0009380">
    <property type="term" value="C:excinuclease repair complex"/>
    <property type="evidence" value="ECO:0007669"/>
    <property type="project" value="InterPro"/>
</dbReference>
<dbReference type="Gene3D" id="1.10.150.20">
    <property type="entry name" value="5' to 3' exonuclease, C-terminal subdomain"/>
    <property type="match status" value="1"/>
</dbReference>
<keyword evidence="6" id="KW-0742">SOS response</keyword>
<evidence type="ECO:0000256" key="5">
    <source>
        <dbReference type="ARBA" id="ARBA00023204"/>
    </source>
</evidence>
<dbReference type="Proteomes" id="UP000007105">
    <property type="component" value="Chromosome"/>
</dbReference>
<keyword evidence="5 6" id="KW-0234">DNA repair</keyword>
<dbReference type="InterPro" id="IPR000305">
    <property type="entry name" value="GIY-YIG_endonuc"/>
</dbReference>
<evidence type="ECO:0000313" key="11">
    <source>
        <dbReference type="Proteomes" id="UP000007105"/>
    </source>
</evidence>
<dbReference type="Pfam" id="PF01541">
    <property type="entry name" value="GIY-YIG"/>
    <property type="match status" value="1"/>
</dbReference>
<dbReference type="EMBL" id="AP012303">
    <property type="protein sequence ID" value="BAL21697.1"/>
    <property type="molecule type" value="Genomic_DNA"/>
</dbReference>
<dbReference type="Pfam" id="PF08459">
    <property type="entry name" value="UvrC_RNaseH_dom"/>
    <property type="match status" value="1"/>
</dbReference>
<keyword evidence="2 6" id="KW-0227">DNA damage</keyword>
<dbReference type="PANTHER" id="PTHR30562:SF1">
    <property type="entry name" value="UVRABC SYSTEM PROTEIN C"/>
    <property type="match status" value="1"/>
</dbReference>
<evidence type="ECO:0000259" key="9">
    <source>
        <dbReference type="PROSITE" id="PS50165"/>
    </source>
</evidence>
<dbReference type="GO" id="GO:0003677">
    <property type="term" value="F:DNA binding"/>
    <property type="evidence" value="ECO:0007669"/>
    <property type="project" value="UniProtKB-UniRule"/>
</dbReference>
<dbReference type="InterPro" id="IPR004791">
    <property type="entry name" value="UvrC"/>
</dbReference>
<evidence type="ECO:0000256" key="6">
    <source>
        <dbReference type="HAMAP-Rule" id="MF_00203"/>
    </source>
</evidence>
<dbReference type="FunFam" id="3.40.1440.10:FF:000001">
    <property type="entry name" value="UvrABC system protein C"/>
    <property type="match status" value="1"/>
</dbReference>
<dbReference type="PROSITE" id="PS50164">
    <property type="entry name" value="GIY_YIG"/>
    <property type="match status" value="1"/>
</dbReference>
<keyword evidence="3 6" id="KW-0228">DNA excision</keyword>
<protein>
    <recommendedName>
        <fullName evidence="6">UvrABC system protein C</fullName>
        <shortName evidence="6">Protein UvrC</shortName>
    </recommendedName>
    <alternativeName>
        <fullName evidence="6">Excinuclease ABC subunit C</fullName>
    </alternativeName>
</protein>
<keyword evidence="1 6" id="KW-0963">Cytoplasm</keyword>
<dbReference type="NCBIfam" id="TIGR00194">
    <property type="entry name" value="uvrC"/>
    <property type="match status" value="1"/>
</dbReference>
<comment type="function">
    <text evidence="6">The UvrABC repair system catalyzes the recognition and processing of DNA lesions. UvrC both incises the 5' and 3' sides of the lesion. The N-terminal half is responsible for the 3' incision and the C-terminal half is responsible for the 5' incision.</text>
</comment>
<dbReference type="CDD" id="cd10434">
    <property type="entry name" value="GIY-YIG_UvrC_Cho"/>
    <property type="match status" value="1"/>
</dbReference>
<feature type="domain" description="UVR" evidence="7">
    <location>
        <begin position="201"/>
        <end position="236"/>
    </location>
</feature>
<dbReference type="SUPFAM" id="SSF47781">
    <property type="entry name" value="RuvA domain 2-like"/>
    <property type="match status" value="1"/>
</dbReference>
<dbReference type="InterPro" id="IPR047296">
    <property type="entry name" value="GIY-YIG_UvrC_Cho"/>
</dbReference>
<dbReference type="InterPro" id="IPR010994">
    <property type="entry name" value="RuvA_2-like"/>
</dbReference>
<dbReference type="InterPro" id="IPR050066">
    <property type="entry name" value="UvrABC_protein_C"/>
</dbReference>
<dbReference type="KEGG" id="mpm:MPNA1250"/>
<comment type="similarity">
    <text evidence="6">Belongs to the UvrC family.</text>
</comment>
<dbReference type="InterPro" id="IPR035901">
    <property type="entry name" value="GIY-YIG_endonuc_sf"/>
</dbReference>
<dbReference type="Gene3D" id="3.40.1440.10">
    <property type="entry name" value="GIY-YIG endonuclease"/>
    <property type="match status" value="1"/>
</dbReference>
<dbReference type="GO" id="GO:0005737">
    <property type="term" value="C:cytoplasm"/>
    <property type="evidence" value="ECO:0007669"/>
    <property type="project" value="UniProtKB-SubCell"/>
</dbReference>
<reference evidence="11" key="1">
    <citation type="journal article" date="2012" name="J. Bacteriol.">
        <title>Complete genome sequence of Mycoplasma pneumoniae type 2a strain 309, isolated in Japan.</title>
        <authorList>
            <person name="Kenri T."/>
            <person name="Horino A."/>
            <person name="Matsui M."/>
            <person name="Sasaki Y."/>
            <person name="Suzuki S."/>
            <person name="Narita M."/>
            <person name="Ohya H."/>
            <person name="Okazaki N."/>
            <person name="Shibayama K."/>
        </authorList>
    </citation>
    <scope>NUCLEOTIDE SEQUENCE [LARGE SCALE GENOMIC DNA]</scope>
    <source>
        <strain evidence="11">309</strain>
    </source>
</reference>
<gene>
    <name evidence="6 10" type="primary">uvrC</name>
    <name evidence="10" type="ORF">MPNA1250</name>
</gene>